<dbReference type="PRINTS" id="PR00377">
    <property type="entry name" value="IMPHPHTASES"/>
</dbReference>
<dbReference type="CDD" id="cd01638">
    <property type="entry name" value="CysQ"/>
    <property type="match status" value="1"/>
</dbReference>
<keyword evidence="6 7" id="KW-0479">Metal-binding</keyword>
<evidence type="ECO:0000313" key="9">
    <source>
        <dbReference type="Proteomes" id="UP000320653"/>
    </source>
</evidence>
<sequence length="289" mass="30747">MTSMLKPSEPASSLIPGRVSGMLEIFESAALAAGKAIVEIRQAGAVTHYKADRSPVTEADEEAERIILAALAQNFPEIPVIAEEQVAAGHVPDITGRSFLLVDPLDGTKEFVSGKDDFTVNIALIEDGVPTAGIVYAPALGVAYAGAGSQAWKIKVGADFTPESREPIRCRAMRQPPVALASRSHRTAETDAFLERCGAMETKSIGSSLKFCLLAEGGADIYPRFGRTMEWDTAAGDAVLRASGGHTRDTNGLPLRYGKTNQSDDADFANPHFIAEGPAPDPVVRQEIR</sequence>
<keyword evidence="3 6" id="KW-0997">Cell inner membrane</keyword>
<keyword evidence="6 7" id="KW-0460">Magnesium</keyword>
<comment type="caution">
    <text evidence="8">The sequence shown here is derived from an EMBL/GenBank/DDBJ whole genome shotgun (WGS) entry which is preliminary data.</text>
</comment>
<feature type="binding site" evidence="6">
    <location>
        <position position="83"/>
    </location>
    <ligand>
        <name>Mg(2+)</name>
        <dbReference type="ChEBI" id="CHEBI:18420"/>
        <label>1</label>
    </ligand>
</feature>
<dbReference type="GO" id="GO:0000287">
    <property type="term" value="F:magnesium ion binding"/>
    <property type="evidence" value="ECO:0007669"/>
    <property type="project" value="UniProtKB-UniRule"/>
</dbReference>
<evidence type="ECO:0000256" key="3">
    <source>
        <dbReference type="ARBA" id="ARBA00022519"/>
    </source>
</evidence>
<feature type="binding site" evidence="7">
    <location>
        <position position="105"/>
    </location>
    <ligand>
        <name>Mg(2+)</name>
        <dbReference type="ChEBI" id="CHEBI:18420"/>
        <label>1</label>
        <note>catalytic</note>
    </ligand>
</feature>
<dbReference type="GO" id="GO:0005886">
    <property type="term" value="C:plasma membrane"/>
    <property type="evidence" value="ECO:0007669"/>
    <property type="project" value="UniProtKB-SubCell"/>
</dbReference>
<feature type="binding site" evidence="6">
    <location>
        <position position="103"/>
    </location>
    <ligand>
        <name>Mg(2+)</name>
        <dbReference type="ChEBI" id="CHEBI:18420"/>
        <label>1</label>
    </ligand>
</feature>
<evidence type="ECO:0000256" key="7">
    <source>
        <dbReference type="PIRSR" id="PIRSR600760-2"/>
    </source>
</evidence>
<dbReference type="EC" id="3.1.3.7" evidence="6"/>
<feature type="binding site" evidence="6">
    <location>
        <position position="105"/>
    </location>
    <ligand>
        <name>Mg(2+)</name>
        <dbReference type="ChEBI" id="CHEBI:18420"/>
        <label>1</label>
    </ligand>
</feature>
<dbReference type="PANTHER" id="PTHR43028">
    <property type="entry name" value="3'(2'),5'-BISPHOSPHATE NUCLEOTIDASE 1"/>
    <property type="match status" value="1"/>
</dbReference>
<dbReference type="NCBIfam" id="TIGR01331">
    <property type="entry name" value="bisphos_cysQ"/>
    <property type="match status" value="1"/>
</dbReference>
<name>A0A561R1R8_9HYPH</name>
<accession>A0A561R1R8</accession>
<dbReference type="PANTHER" id="PTHR43028:SF5">
    <property type="entry name" value="3'(2'),5'-BISPHOSPHATE NUCLEOTIDASE 1"/>
    <property type="match status" value="1"/>
</dbReference>
<dbReference type="InterPro" id="IPR050725">
    <property type="entry name" value="CysQ/Inositol_MonoPase"/>
</dbReference>
<keyword evidence="4 6" id="KW-0378">Hydrolase</keyword>
<keyword evidence="5 6" id="KW-0472">Membrane</keyword>
<comment type="function">
    <text evidence="6">Converts adenosine-3',5'-bisphosphate (PAP) to AMP.</text>
</comment>
<dbReference type="GO" id="GO:0000103">
    <property type="term" value="P:sulfate assimilation"/>
    <property type="evidence" value="ECO:0007669"/>
    <property type="project" value="TreeGrafter"/>
</dbReference>
<organism evidence="8 9">
    <name type="scientific">Neorhizobium alkalisoli</name>
    <dbReference type="NCBI Taxonomy" id="528178"/>
    <lineage>
        <taxon>Bacteria</taxon>
        <taxon>Pseudomonadati</taxon>
        <taxon>Pseudomonadota</taxon>
        <taxon>Alphaproteobacteria</taxon>
        <taxon>Hyphomicrobiales</taxon>
        <taxon>Rhizobiaceae</taxon>
        <taxon>Rhizobium/Agrobacterium group</taxon>
        <taxon>Neorhizobium</taxon>
    </lineage>
</organism>
<dbReference type="InterPro" id="IPR006240">
    <property type="entry name" value="CysQ"/>
</dbReference>
<protein>
    <recommendedName>
        <fullName evidence="6">3'(2'),5'-bisphosphate nucleotidase CysQ</fullName>
        <ecNumber evidence="6">3.1.3.7</ecNumber>
    </recommendedName>
    <alternativeName>
        <fullName evidence="6">3'(2'),5-bisphosphonucleoside 3'(2')-phosphohydrolase</fullName>
    </alternativeName>
    <alternativeName>
        <fullName evidence="6">3'-phosphoadenosine 5'-phosphate phosphatase</fullName>
        <shortName evidence="6">PAP phosphatase</shortName>
    </alternativeName>
</protein>
<proteinExistence type="inferred from homology"/>
<evidence type="ECO:0000256" key="6">
    <source>
        <dbReference type="HAMAP-Rule" id="MF_02095"/>
    </source>
</evidence>
<evidence type="ECO:0000256" key="5">
    <source>
        <dbReference type="ARBA" id="ARBA00023136"/>
    </source>
</evidence>
<dbReference type="GO" id="GO:0050427">
    <property type="term" value="P:3'-phosphoadenosine 5'-phosphosulfate metabolic process"/>
    <property type="evidence" value="ECO:0007669"/>
    <property type="project" value="TreeGrafter"/>
</dbReference>
<feature type="binding site" evidence="7">
    <location>
        <position position="83"/>
    </location>
    <ligand>
        <name>Mg(2+)</name>
        <dbReference type="ChEBI" id="CHEBI:18420"/>
        <label>1</label>
        <note>catalytic</note>
    </ligand>
</feature>
<keyword evidence="2 6" id="KW-1003">Cell membrane</keyword>
<dbReference type="Gene3D" id="3.30.540.10">
    <property type="entry name" value="Fructose-1,6-Bisphosphatase, subunit A, domain 1"/>
    <property type="match status" value="1"/>
</dbReference>
<keyword evidence="9" id="KW-1185">Reference proteome</keyword>
<comment type="cofactor">
    <cofactor evidence="6 7">
        <name>Mg(2+)</name>
        <dbReference type="ChEBI" id="CHEBI:18420"/>
    </cofactor>
</comment>
<dbReference type="InterPro" id="IPR020550">
    <property type="entry name" value="Inositol_monophosphatase_CS"/>
</dbReference>
<dbReference type="Gene3D" id="3.40.190.80">
    <property type="match status" value="1"/>
</dbReference>
<feature type="binding site" evidence="7">
    <location>
        <position position="106"/>
    </location>
    <ligand>
        <name>Mg(2+)</name>
        <dbReference type="ChEBI" id="CHEBI:18420"/>
        <label>1</label>
        <note>catalytic</note>
    </ligand>
</feature>
<comment type="similarity">
    <text evidence="1 6">Belongs to the inositol monophosphatase superfamily. CysQ family.</text>
</comment>
<feature type="binding site" evidence="6">
    <location>
        <position position="83"/>
    </location>
    <ligand>
        <name>substrate</name>
    </ligand>
</feature>
<feature type="binding site" evidence="6">
    <location>
        <position position="232"/>
    </location>
    <ligand>
        <name>substrate</name>
    </ligand>
</feature>
<feature type="binding site" evidence="6">
    <location>
        <begin position="105"/>
        <end position="108"/>
    </location>
    <ligand>
        <name>substrate</name>
    </ligand>
</feature>
<dbReference type="GO" id="GO:0046854">
    <property type="term" value="P:phosphatidylinositol phosphate biosynthetic process"/>
    <property type="evidence" value="ECO:0007669"/>
    <property type="project" value="InterPro"/>
</dbReference>
<evidence type="ECO:0000256" key="4">
    <source>
        <dbReference type="ARBA" id="ARBA00022801"/>
    </source>
</evidence>
<dbReference type="EMBL" id="VIWP01000002">
    <property type="protein sequence ID" value="TWF56566.1"/>
    <property type="molecule type" value="Genomic_DNA"/>
</dbReference>
<gene>
    <name evidence="6" type="primary">cysQ</name>
    <name evidence="8" type="ORF">FHW37_102200</name>
</gene>
<feature type="binding site" evidence="7">
    <location>
        <position position="232"/>
    </location>
    <ligand>
        <name>Mg(2+)</name>
        <dbReference type="ChEBI" id="CHEBI:18420"/>
        <label>1</label>
        <note>catalytic</note>
    </ligand>
</feature>
<feature type="binding site" evidence="6">
    <location>
        <position position="232"/>
    </location>
    <ligand>
        <name>Mg(2+)</name>
        <dbReference type="ChEBI" id="CHEBI:18420"/>
        <label>2</label>
    </ligand>
</feature>
<evidence type="ECO:0000256" key="1">
    <source>
        <dbReference type="ARBA" id="ARBA00005289"/>
    </source>
</evidence>
<feature type="binding site" evidence="7">
    <location>
        <position position="103"/>
    </location>
    <ligand>
        <name>Mg(2+)</name>
        <dbReference type="ChEBI" id="CHEBI:18420"/>
        <label>1</label>
        <note>catalytic</note>
    </ligand>
</feature>
<comment type="subcellular location">
    <subcellularLocation>
        <location evidence="6">Cell inner membrane</location>
        <topology evidence="6">Peripheral membrane protein</topology>
        <orientation evidence="6">Cytoplasmic side</orientation>
    </subcellularLocation>
</comment>
<dbReference type="GO" id="GO:0008441">
    <property type="term" value="F:3'(2'),5'-bisphosphate nucleotidase activity"/>
    <property type="evidence" value="ECO:0007669"/>
    <property type="project" value="UniProtKB-UniRule"/>
</dbReference>
<evidence type="ECO:0000313" key="8">
    <source>
        <dbReference type="EMBL" id="TWF56566.1"/>
    </source>
</evidence>
<dbReference type="InterPro" id="IPR000760">
    <property type="entry name" value="Inositol_monophosphatase-like"/>
</dbReference>
<reference evidence="8 9" key="1">
    <citation type="submission" date="2019-06" db="EMBL/GenBank/DDBJ databases">
        <title>Sorghum-associated microbial communities from plants grown in Nebraska, USA.</title>
        <authorList>
            <person name="Schachtman D."/>
        </authorList>
    </citation>
    <scope>NUCLEOTIDE SEQUENCE [LARGE SCALE GENOMIC DNA]</scope>
    <source>
        <strain evidence="8 9">1225</strain>
    </source>
</reference>
<dbReference type="SUPFAM" id="SSF56655">
    <property type="entry name" value="Carbohydrate phosphatase"/>
    <property type="match status" value="1"/>
</dbReference>
<dbReference type="PROSITE" id="PS00630">
    <property type="entry name" value="IMP_2"/>
    <property type="match status" value="1"/>
</dbReference>
<evidence type="ECO:0000256" key="2">
    <source>
        <dbReference type="ARBA" id="ARBA00022475"/>
    </source>
</evidence>
<dbReference type="Pfam" id="PF00459">
    <property type="entry name" value="Inositol_P"/>
    <property type="match status" value="1"/>
</dbReference>
<dbReference type="Proteomes" id="UP000320653">
    <property type="component" value="Unassembled WGS sequence"/>
</dbReference>
<dbReference type="HAMAP" id="MF_02095">
    <property type="entry name" value="CysQ"/>
    <property type="match status" value="1"/>
</dbReference>
<feature type="binding site" evidence="6">
    <location>
        <position position="103"/>
    </location>
    <ligand>
        <name>Mg(2+)</name>
        <dbReference type="ChEBI" id="CHEBI:18420"/>
        <label>2</label>
    </ligand>
</feature>
<feature type="binding site" evidence="6">
    <location>
        <position position="106"/>
    </location>
    <ligand>
        <name>Mg(2+)</name>
        <dbReference type="ChEBI" id="CHEBI:18420"/>
        <label>2</label>
    </ligand>
</feature>
<dbReference type="AlphaFoldDB" id="A0A561R1R8"/>
<comment type="catalytic activity">
    <reaction evidence="6">
        <text>adenosine 3',5'-bisphosphate + H2O = AMP + phosphate</text>
        <dbReference type="Rhea" id="RHEA:10040"/>
        <dbReference type="ChEBI" id="CHEBI:15377"/>
        <dbReference type="ChEBI" id="CHEBI:43474"/>
        <dbReference type="ChEBI" id="CHEBI:58343"/>
        <dbReference type="ChEBI" id="CHEBI:456215"/>
        <dbReference type="EC" id="3.1.3.7"/>
    </reaction>
</comment>